<dbReference type="EMBL" id="AGSI01000011">
    <property type="protein sequence ID" value="EIE21879.1"/>
    <property type="molecule type" value="Genomic_DNA"/>
</dbReference>
<evidence type="ECO:0008006" key="4">
    <source>
        <dbReference type="Google" id="ProtNLM"/>
    </source>
</evidence>
<accession>I0YU10</accession>
<gene>
    <name evidence="2" type="ORF">COCSUDRAFT_66719</name>
</gene>
<comment type="caution">
    <text evidence="2">The sequence shown here is derived from an EMBL/GenBank/DDBJ whole genome shotgun (WGS) entry which is preliminary data.</text>
</comment>
<dbReference type="GeneID" id="17039864"/>
<name>I0YU10_COCSC</name>
<evidence type="ECO:0000313" key="3">
    <source>
        <dbReference type="Proteomes" id="UP000007264"/>
    </source>
</evidence>
<dbReference type="GO" id="GO:0005930">
    <property type="term" value="C:axoneme"/>
    <property type="evidence" value="ECO:0007669"/>
    <property type="project" value="UniProtKB-SubCell"/>
</dbReference>
<protein>
    <recommendedName>
        <fullName evidence="4">F-box domain-containing protein</fullName>
    </recommendedName>
</protein>
<dbReference type="Gene3D" id="3.80.10.10">
    <property type="entry name" value="Ribonuclease Inhibitor"/>
    <property type="match status" value="1"/>
</dbReference>
<keyword evidence="3" id="KW-1185">Reference proteome</keyword>
<comment type="subcellular location">
    <subcellularLocation>
        <location evidence="1">Cytoplasm</location>
        <location evidence="1">Cytoskeleton</location>
        <location evidence="1">Cilium axoneme</location>
    </subcellularLocation>
</comment>
<dbReference type="KEGG" id="csl:COCSUDRAFT_66719"/>
<proteinExistence type="predicted"/>
<dbReference type="Proteomes" id="UP000007264">
    <property type="component" value="Unassembled WGS sequence"/>
</dbReference>
<sequence length="782" mass="87851">MPAASYLVTLPQEVWENVARHLTVREWAALSGASKTHFRVQLELVRFDEGVCCEGIKWLSKRWSMARTMSFNDLGKLHAKALSQLISEGHNVLAQLQKLDLHFAQQGHNEGEEDEEQASLMWMVWVLAQLQQWRLRCLKLRLRRLLWVPPIVQLTHLSVSFTCAVCCSMQWLSLLTNLQTVLLHMGDPHSSPRGLQIMDLRKCTQLQSACFRDVHCAEVHVPRQCAIHLELSRSDLTAGCDWSGALASVQSLCWGLEGHAPMQQHLPVAMVQACNLRWLDLHCEQVGAAGAPLNVGAALSSVVKLRIRCSALHVRLPDKSALEELVIRAEDMNVRCGDVLAFTEQLRAFHIVCTSATGDFLLRQLTLSFYECFSASFGVEVAMLHKLQTLRMCARFPKHQDKMPLGPNEVVLPEEVWQNIARHLCTRQWAAASGISPATFLLQVERVKIYYRISSAAAEWISKRWSAAHVMKIVDIRTADAEALANVVAAGGTAPARVQYLTMLFSDEPEDEEAQPCIMWLAWALAHMPRLVYLNLRLVRLLWVPPMLQLRHLSLSFYYSVSPNLASLRLLSNLRTLMLSDYYPRDNAGMELLDLRPLAQLERVCFENVRCAELHMGKQCSLHLRLTVWEHIADSDWSGALASVRSLEWGARIYREPIEAQLPVPMLQACNLSWLDLYSDTDVGSAGAPLALNGALVSISMLRITAPARSIYLHLPVKLALDELFLDAGKVLSVECNDTEAFSEGLRAFKICYKDCVGSFAMDLRAAMAARGMALHVEMRVD</sequence>
<dbReference type="AlphaFoldDB" id="I0YU10"/>
<evidence type="ECO:0000313" key="2">
    <source>
        <dbReference type="EMBL" id="EIE21879.1"/>
    </source>
</evidence>
<dbReference type="SUPFAM" id="SSF52058">
    <property type="entry name" value="L domain-like"/>
    <property type="match status" value="1"/>
</dbReference>
<dbReference type="RefSeq" id="XP_005646423.1">
    <property type="nucleotide sequence ID" value="XM_005646366.1"/>
</dbReference>
<reference evidence="2 3" key="1">
    <citation type="journal article" date="2012" name="Genome Biol.">
        <title>The genome of the polar eukaryotic microalga coccomyxa subellipsoidea reveals traits of cold adaptation.</title>
        <authorList>
            <person name="Blanc G."/>
            <person name="Agarkova I."/>
            <person name="Grimwood J."/>
            <person name="Kuo A."/>
            <person name="Brueggeman A."/>
            <person name="Dunigan D."/>
            <person name="Gurnon J."/>
            <person name="Ladunga I."/>
            <person name="Lindquist E."/>
            <person name="Lucas S."/>
            <person name="Pangilinan J."/>
            <person name="Proschold T."/>
            <person name="Salamov A."/>
            <person name="Schmutz J."/>
            <person name="Weeks D."/>
            <person name="Yamada T."/>
            <person name="Claverie J.M."/>
            <person name="Grigoriev I."/>
            <person name="Van Etten J."/>
            <person name="Lomsadze A."/>
            <person name="Borodovsky M."/>
        </authorList>
    </citation>
    <scope>NUCLEOTIDE SEQUENCE [LARGE SCALE GENOMIC DNA]</scope>
    <source>
        <strain evidence="2 3">C-169</strain>
    </source>
</reference>
<organism evidence="2 3">
    <name type="scientific">Coccomyxa subellipsoidea (strain C-169)</name>
    <name type="common">Green microalga</name>
    <dbReference type="NCBI Taxonomy" id="574566"/>
    <lineage>
        <taxon>Eukaryota</taxon>
        <taxon>Viridiplantae</taxon>
        <taxon>Chlorophyta</taxon>
        <taxon>core chlorophytes</taxon>
        <taxon>Trebouxiophyceae</taxon>
        <taxon>Trebouxiophyceae incertae sedis</taxon>
        <taxon>Coccomyxaceae</taxon>
        <taxon>Coccomyxa</taxon>
        <taxon>Coccomyxa subellipsoidea</taxon>
    </lineage>
</organism>
<dbReference type="InterPro" id="IPR032675">
    <property type="entry name" value="LRR_dom_sf"/>
</dbReference>
<evidence type="ECO:0000256" key="1">
    <source>
        <dbReference type="ARBA" id="ARBA00004430"/>
    </source>
</evidence>